<dbReference type="GO" id="GO:0050660">
    <property type="term" value="F:flavin adenine dinucleotide binding"/>
    <property type="evidence" value="ECO:0007669"/>
    <property type="project" value="TreeGrafter"/>
</dbReference>
<reference evidence="9" key="1">
    <citation type="journal article" date="2020" name="Nature">
        <title>Giant virus diversity and host interactions through global metagenomics.</title>
        <authorList>
            <person name="Schulz F."/>
            <person name="Roux S."/>
            <person name="Paez-Espino D."/>
            <person name="Jungbluth S."/>
            <person name="Walsh D.A."/>
            <person name="Denef V.J."/>
            <person name="McMahon K.D."/>
            <person name="Konstantinidis K.T."/>
            <person name="Eloe-Fadrosh E.A."/>
            <person name="Kyrpides N.C."/>
            <person name="Woyke T."/>
        </authorList>
    </citation>
    <scope>NUCLEOTIDE SEQUENCE</scope>
    <source>
        <strain evidence="9">GVMAG-M-3300024302-11</strain>
    </source>
</reference>
<evidence type="ECO:0000259" key="8">
    <source>
        <dbReference type="PROSITE" id="PS51324"/>
    </source>
</evidence>
<comment type="cofactor">
    <cofactor evidence="1">
        <name>FAD</name>
        <dbReference type="ChEBI" id="CHEBI:57692"/>
    </cofactor>
</comment>
<dbReference type="InterPro" id="IPR017905">
    <property type="entry name" value="ERV/ALR_sulphydryl_oxidase"/>
</dbReference>
<keyword evidence="7" id="KW-0812">Transmembrane</keyword>
<dbReference type="PROSITE" id="PS51324">
    <property type="entry name" value="ERV_ALR"/>
    <property type="match status" value="1"/>
</dbReference>
<dbReference type="EC" id="1.8.3.2" evidence="2"/>
<evidence type="ECO:0000256" key="4">
    <source>
        <dbReference type="ARBA" id="ARBA00022827"/>
    </source>
</evidence>
<keyword evidence="4" id="KW-0274">FAD</keyword>
<accession>A0A6C0ISZ0</accession>
<dbReference type="GO" id="GO:0005739">
    <property type="term" value="C:mitochondrion"/>
    <property type="evidence" value="ECO:0007669"/>
    <property type="project" value="TreeGrafter"/>
</dbReference>
<organism evidence="9">
    <name type="scientific">viral metagenome</name>
    <dbReference type="NCBI Taxonomy" id="1070528"/>
    <lineage>
        <taxon>unclassified sequences</taxon>
        <taxon>metagenomes</taxon>
        <taxon>organismal metagenomes</taxon>
    </lineage>
</organism>
<sequence>MSGPDTWGPHGWKFIHYVTLGYADKPTKEDKIIYKKFLTSIQDILPCILCRNNYSKHLKMYPLTDFVLKSRLNLMTWGIKMHNLVNMENNKNEVPMKDGIAKIKDENDTCASIVTNYTKTSKLDRFINLSPMIVFGIILVYQLFKMYCKKSTI</sequence>
<keyword evidence="5" id="KW-0560">Oxidoreductase</keyword>
<dbReference type="InterPro" id="IPR039799">
    <property type="entry name" value="ALR/ERV"/>
</dbReference>
<dbReference type="EMBL" id="MN740255">
    <property type="protein sequence ID" value="QHT96308.1"/>
    <property type="molecule type" value="Genomic_DNA"/>
</dbReference>
<evidence type="ECO:0000256" key="5">
    <source>
        <dbReference type="ARBA" id="ARBA00023002"/>
    </source>
</evidence>
<keyword evidence="6" id="KW-1015">Disulfide bond</keyword>
<evidence type="ECO:0000256" key="6">
    <source>
        <dbReference type="ARBA" id="ARBA00023157"/>
    </source>
</evidence>
<evidence type="ECO:0000256" key="3">
    <source>
        <dbReference type="ARBA" id="ARBA00022630"/>
    </source>
</evidence>
<dbReference type="InterPro" id="IPR036774">
    <property type="entry name" value="ERV/ALR_sulphydryl_oxid_sf"/>
</dbReference>
<dbReference type="Pfam" id="PF04777">
    <property type="entry name" value="Evr1_Alr"/>
    <property type="match status" value="1"/>
</dbReference>
<feature type="domain" description="ERV/ALR sulfhydryl oxidase" evidence="8">
    <location>
        <begin position="1"/>
        <end position="104"/>
    </location>
</feature>
<dbReference type="PANTHER" id="PTHR12645:SF0">
    <property type="entry name" value="FAD-LINKED SULFHYDRYL OXIDASE ALR"/>
    <property type="match status" value="1"/>
</dbReference>
<dbReference type="GO" id="GO:0016971">
    <property type="term" value="F:flavin-dependent sulfhydryl oxidase activity"/>
    <property type="evidence" value="ECO:0007669"/>
    <property type="project" value="InterPro"/>
</dbReference>
<keyword evidence="7" id="KW-0472">Membrane</keyword>
<keyword evidence="3" id="KW-0285">Flavoprotein</keyword>
<evidence type="ECO:0000256" key="2">
    <source>
        <dbReference type="ARBA" id="ARBA00012512"/>
    </source>
</evidence>
<dbReference type="PANTHER" id="PTHR12645">
    <property type="entry name" value="ALR/ERV"/>
    <property type="match status" value="1"/>
</dbReference>
<evidence type="ECO:0000313" key="9">
    <source>
        <dbReference type="EMBL" id="QHT96308.1"/>
    </source>
</evidence>
<protein>
    <recommendedName>
        <fullName evidence="2">thiol oxidase</fullName>
        <ecNumber evidence="2">1.8.3.2</ecNumber>
    </recommendedName>
</protein>
<evidence type="ECO:0000256" key="7">
    <source>
        <dbReference type="SAM" id="Phobius"/>
    </source>
</evidence>
<keyword evidence="7" id="KW-1133">Transmembrane helix</keyword>
<proteinExistence type="predicted"/>
<dbReference type="AlphaFoldDB" id="A0A6C0ISZ0"/>
<evidence type="ECO:0000256" key="1">
    <source>
        <dbReference type="ARBA" id="ARBA00001974"/>
    </source>
</evidence>
<name>A0A6C0ISZ0_9ZZZZ</name>
<dbReference type="SUPFAM" id="SSF69000">
    <property type="entry name" value="FAD-dependent thiol oxidase"/>
    <property type="match status" value="1"/>
</dbReference>
<feature type="transmembrane region" description="Helical" evidence="7">
    <location>
        <begin position="126"/>
        <end position="144"/>
    </location>
</feature>
<dbReference type="Gene3D" id="1.20.120.310">
    <property type="entry name" value="ERV/ALR sulfhydryl oxidase domain"/>
    <property type="match status" value="1"/>
</dbReference>